<dbReference type="Pfam" id="PF02517">
    <property type="entry name" value="Rce1-like"/>
    <property type="match status" value="1"/>
</dbReference>
<keyword evidence="3" id="KW-0378">Hydrolase</keyword>
<dbReference type="InterPro" id="IPR052710">
    <property type="entry name" value="CAAX_protease"/>
</dbReference>
<keyword evidence="3" id="KW-0482">Metalloprotease</keyword>
<dbReference type="InterPro" id="IPR003675">
    <property type="entry name" value="Rce1/LyrA-like_dom"/>
</dbReference>
<organism evidence="3 4">
    <name type="scientific">Dyella koreensis</name>
    <dbReference type="NCBI Taxonomy" id="311235"/>
    <lineage>
        <taxon>Bacteria</taxon>
        <taxon>Pseudomonadati</taxon>
        <taxon>Pseudomonadota</taxon>
        <taxon>Gammaproteobacteria</taxon>
        <taxon>Lysobacterales</taxon>
        <taxon>Rhodanobacteraceae</taxon>
        <taxon>Dyella</taxon>
    </lineage>
</organism>
<feature type="transmembrane region" description="Helical" evidence="1">
    <location>
        <begin position="190"/>
        <end position="211"/>
    </location>
</feature>
<feature type="domain" description="CAAX prenyl protease 2/Lysostaphin resistance protein A-like" evidence="2">
    <location>
        <begin position="165"/>
        <end position="256"/>
    </location>
</feature>
<sequence length="271" mass="28957">MDAPRLDPVFTSSRPPRLPTLWAALGLIALYFLLQLAMSVVTGLVIGLVVGFRQGTHGGDVMAQMHDLLVRPDVNALMVILTLLIAAGATVLLARRLWPSLWTLTTPPGFGFVAPRQASFYALALLLGLILPFAGGLLTQWLAQGHEVSQDIKQLGAQASPLLRFPLALLVVTAGPLVEELLFRGVLLSAAMRYVPMGAASFATALLFACVHLPDLGFLWYALPNLLLLGLVLAWLRLQSGSIWPAVIAHSVNNALAVVSWFVVTSPGATS</sequence>
<dbReference type="RefSeq" id="WP_379983763.1">
    <property type="nucleotide sequence ID" value="NZ_JADIKD010000011.1"/>
</dbReference>
<dbReference type="EMBL" id="JADIKD010000011">
    <property type="protein sequence ID" value="MFK2918007.1"/>
    <property type="molecule type" value="Genomic_DNA"/>
</dbReference>
<keyword evidence="3" id="KW-0645">Protease</keyword>
<keyword evidence="4" id="KW-1185">Reference proteome</keyword>
<feature type="transmembrane region" description="Helical" evidence="1">
    <location>
        <begin position="218"/>
        <end position="236"/>
    </location>
</feature>
<keyword evidence="1" id="KW-0472">Membrane</keyword>
<evidence type="ECO:0000313" key="3">
    <source>
        <dbReference type="EMBL" id="MFK2918007.1"/>
    </source>
</evidence>
<keyword evidence="1" id="KW-1133">Transmembrane helix</keyword>
<accession>A0ABW8K7S7</accession>
<feature type="transmembrane region" description="Helical" evidence="1">
    <location>
        <begin position="242"/>
        <end position="264"/>
    </location>
</feature>
<keyword evidence="1" id="KW-0812">Transmembrane</keyword>
<dbReference type="Proteomes" id="UP001620408">
    <property type="component" value="Unassembled WGS sequence"/>
</dbReference>
<feature type="transmembrane region" description="Helical" evidence="1">
    <location>
        <begin position="74"/>
        <end position="98"/>
    </location>
</feature>
<evidence type="ECO:0000313" key="4">
    <source>
        <dbReference type="Proteomes" id="UP001620408"/>
    </source>
</evidence>
<name>A0ABW8K7S7_9GAMM</name>
<feature type="transmembrane region" description="Helical" evidence="1">
    <location>
        <begin position="162"/>
        <end position="178"/>
    </location>
</feature>
<gene>
    <name evidence="3" type="ORF">ISS97_12095</name>
</gene>
<protein>
    <submittedName>
        <fullName evidence="3">CPBP family intramembrane metalloprotease</fullName>
    </submittedName>
</protein>
<comment type="caution">
    <text evidence="3">The sequence shown here is derived from an EMBL/GenBank/DDBJ whole genome shotgun (WGS) entry which is preliminary data.</text>
</comment>
<proteinExistence type="predicted"/>
<feature type="transmembrane region" description="Helical" evidence="1">
    <location>
        <begin position="20"/>
        <end position="53"/>
    </location>
</feature>
<dbReference type="PANTHER" id="PTHR36435">
    <property type="entry name" value="SLR1288 PROTEIN"/>
    <property type="match status" value="1"/>
</dbReference>
<feature type="transmembrane region" description="Helical" evidence="1">
    <location>
        <begin position="118"/>
        <end position="142"/>
    </location>
</feature>
<evidence type="ECO:0000256" key="1">
    <source>
        <dbReference type="SAM" id="Phobius"/>
    </source>
</evidence>
<reference evidence="3 4" key="1">
    <citation type="submission" date="2020-10" db="EMBL/GenBank/DDBJ databases">
        <title>Phylogeny of dyella-like bacteria.</title>
        <authorList>
            <person name="Fu J."/>
        </authorList>
    </citation>
    <scope>NUCLEOTIDE SEQUENCE [LARGE SCALE GENOMIC DNA]</scope>
    <source>
        <strain evidence="3 4">BB4</strain>
    </source>
</reference>
<dbReference type="GO" id="GO:0008237">
    <property type="term" value="F:metallopeptidase activity"/>
    <property type="evidence" value="ECO:0007669"/>
    <property type="project" value="UniProtKB-KW"/>
</dbReference>
<dbReference type="PANTHER" id="PTHR36435:SF1">
    <property type="entry name" value="CAAX AMINO TERMINAL PROTEASE FAMILY PROTEIN"/>
    <property type="match status" value="1"/>
</dbReference>
<evidence type="ECO:0000259" key="2">
    <source>
        <dbReference type="Pfam" id="PF02517"/>
    </source>
</evidence>